<feature type="domain" description="Aminoglycoside phosphotransferase" evidence="16">
    <location>
        <begin position="233"/>
        <end position="398"/>
    </location>
</feature>
<evidence type="ECO:0000256" key="10">
    <source>
        <dbReference type="ARBA" id="ARBA00022840"/>
    </source>
</evidence>
<dbReference type="EC" id="2.7.1.175" evidence="4"/>
<evidence type="ECO:0000256" key="5">
    <source>
        <dbReference type="ARBA" id="ARBA00013882"/>
    </source>
</evidence>
<feature type="region of interest" description="Disordered" evidence="15">
    <location>
        <begin position="487"/>
        <end position="510"/>
    </location>
</feature>
<evidence type="ECO:0000256" key="13">
    <source>
        <dbReference type="ARBA" id="ARBA00031251"/>
    </source>
</evidence>
<organism evidence="18 19">
    <name type="scientific">Cryobacterium adonitolivorans</name>
    <dbReference type="NCBI Taxonomy" id="1259189"/>
    <lineage>
        <taxon>Bacteria</taxon>
        <taxon>Bacillati</taxon>
        <taxon>Actinomycetota</taxon>
        <taxon>Actinomycetes</taxon>
        <taxon>Micrococcales</taxon>
        <taxon>Microbacteriaceae</taxon>
        <taxon>Cryobacterium</taxon>
    </lineage>
</organism>
<keyword evidence="11" id="KW-0320">Glycogen biosynthesis</keyword>
<sequence length="510" mass="54001">MEHASVGTDFDLPANLDRWVTDQRWFAGKGHSPVLRSIGLWTLPTAEPDVRIACHLVLDTASRYSTLYQLPLTKRPAPLPDTAAQALIEQTTDGDGRPRYVYDATHDPAYAAALLAFILAGGTGAAAPTGVGARGEILGATLAGGAPAGAVALTGLSVTASRVLSGEQSNTSIIVDLADSFGRTSRPVICKVFRVVADGQNPDVSVQSALAGVGSRFVPEPIGVISGDWTAPLSPTQHSGHLVFVQEFLPGVEDAWRVALGAAEAGEDFDGPAHALGAATAAVHRDLARAFPTVNATDDVVNQLCGSMRERYRLAAREVPELAGYRDAIGAVFARAQAAAWPQLQRIHGDYHLGQVLDVPGRGWVLIDFEGEPLRPLSERSLPDIPLRDVAGMLRSFDYVGATIGRQDPAAESGAGVWAASARAAFLRGYRDAFPGNSLAGQEPLLAAFELDKAIYESVYEIRNRPSWLPIPLRAVRRLAEHAGFSASAPRHAAQDRSTHASAAPAHHNG</sequence>
<keyword evidence="19" id="KW-1185">Reference proteome</keyword>
<evidence type="ECO:0000256" key="15">
    <source>
        <dbReference type="SAM" id="MobiDB-lite"/>
    </source>
</evidence>
<evidence type="ECO:0000313" key="18">
    <source>
        <dbReference type="EMBL" id="TFC07044.1"/>
    </source>
</evidence>
<evidence type="ECO:0000259" key="16">
    <source>
        <dbReference type="Pfam" id="PF01636"/>
    </source>
</evidence>
<evidence type="ECO:0000256" key="12">
    <source>
        <dbReference type="ARBA" id="ARBA00023277"/>
    </source>
</evidence>
<evidence type="ECO:0000256" key="14">
    <source>
        <dbReference type="ARBA" id="ARBA00049067"/>
    </source>
</evidence>
<evidence type="ECO:0000256" key="3">
    <source>
        <dbReference type="ARBA" id="ARBA00011245"/>
    </source>
</evidence>
<keyword evidence="6" id="KW-0321">Glycogen metabolism</keyword>
<dbReference type="Proteomes" id="UP000297907">
    <property type="component" value="Unassembled WGS sequence"/>
</dbReference>
<evidence type="ECO:0000256" key="1">
    <source>
        <dbReference type="ARBA" id="ARBA00004964"/>
    </source>
</evidence>
<dbReference type="RefSeq" id="WP_134452128.1">
    <property type="nucleotide sequence ID" value="NZ_SOFL01000002.1"/>
</dbReference>
<comment type="pathway">
    <text evidence="1">Glycan biosynthesis; glycogen biosynthesis.</text>
</comment>
<comment type="catalytic activity">
    <reaction evidence="14">
        <text>D-maltose + ATP = alpha-maltose 1-phosphate + ADP + H(+)</text>
        <dbReference type="Rhea" id="RHEA:31915"/>
        <dbReference type="ChEBI" id="CHEBI:15378"/>
        <dbReference type="ChEBI" id="CHEBI:17306"/>
        <dbReference type="ChEBI" id="CHEBI:30616"/>
        <dbReference type="ChEBI" id="CHEBI:63576"/>
        <dbReference type="ChEBI" id="CHEBI:456216"/>
        <dbReference type="EC" id="2.7.1.175"/>
    </reaction>
</comment>
<feature type="domain" description="Maltokinase N-terminal cap" evidence="17">
    <location>
        <begin position="19"/>
        <end position="107"/>
    </location>
</feature>
<gene>
    <name evidence="18" type="ORF">E3O42_01310</name>
</gene>
<dbReference type="Gene3D" id="3.90.1200.10">
    <property type="match status" value="1"/>
</dbReference>
<comment type="subunit">
    <text evidence="3">Monomer.</text>
</comment>
<dbReference type="GO" id="GO:0016301">
    <property type="term" value="F:kinase activity"/>
    <property type="evidence" value="ECO:0007669"/>
    <property type="project" value="UniProtKB-KW"/>
</dbReference>
<evidence type="ECO:0000256" key="7">
    <source>
        <dbReference type="ARBA" id="ARBA00022679"/>
    </source>
</evidence>
<protein>
    <recommendedName>
        <fullName evidence="5">Maltokinase</fullName>
        <ecNumber evidence="4">2.7.1.175</ecNumber>
    </recommendedName>
    <alternativeName>
        <fullName evidence="13">Maltose-1-phosphate synthase</fullName>
    </alternativeName>
</protein>
<dbReference type="InterPro" id="IPR011009">
    <property type="entry name" value="Kinase-like_dom_sf"/>
</dbReference>
<reference evidence="18 19" key="1">
    <citation type="submission" date="2019-03" db="EMBL/GenBank/DDBJ databases">
        <title>Genomics of glacier-inhabiting Cryobacterium strains.</title>
        <authorList>
            <person name="Liu Q."/>
            <person name="Xin Y.-H."/>
        </authorList>
    </citation>
    <scope>NUCLEOTIDE SEQUENCE [LARGE SCALE GENOMIC DNA]</scope>
    <source>
        <strain evidence="18 19">RHLS22-1</strain>
    </source>
</reference>
<dbReference type="Pfam" id="PF18085">
    <property type="entry name" value="Mak_N_cap"/>
    <property type="match status" value="1"/>
</dbReference>
<proteinExistence type="inferred from homology"/>
<dbReference type="OrthoDB" id="3787729at2"/>
<dbReference type="GO" id="GO:0005978">
    <property type="term" value="P:glycogen biosynthetic process"/>
    <property type="evidence" value="ECO:0007669"/>
    <property type="project" value="UniProtKB-UniPathway"/>
</dbReference>
<dbReference type="GO" id="GO:0005524">
    <property type="term" value="F:ATP binding"/>
    <property type="evidence" value="ECO:0007669"/>
    <property type="project" value="UniProtKB-KW"/>
</dbReference>
<evidence type="ECO:0000259" key="17">
    <source>
        <dbReference type="Pfam" id="PF18085"/>
    </source>
</evidence>
<keyword evidence="12" id="KW-0119">Carbohydrate metabolism</keyword>
<evidence type="ECO:0000256" key="6">
    <source>
        <dbReference type="ARBA" id="ARBA00022600"/>
    </source>
</evidence>
<evidence type="ECO:0000256" key="2">
    <source>
        <dbReference type="ARBA" id="ARBA00006219"/>
    </source>
</evidence>
<dbReference type="UniPathway" id="UPA00164"/>
<dbReference type="Pfam" id="PF01636">
    <property type="entry name" value="APH"/>
    <property type="match status" value="1"/>
</dbReference>
<comment type="caution">
    <text evidence="18">The sequence shown here is derived from an EMBL/GenBank/DDBJ whole genome shotgun (WGS) entry which is preliminary data.</text>
</comment>
<dbReference type="InterPro" id="IPR040999">
    <property type="entry name" value="Mak_N_cap"/>
</dbReference>
<evidence type="ECO:0000256" key="11">
    <source>
        <dbReference type="ARBA" id="ARBA00023056"/>
    </source>
</evidence>
<dbReference type="EMBL" id="SOFL01000002">
    <property type="protein sequence ID" value="TFC07044.1"/>
    <property type="molecule type" value="Genomic_DNA"/>
</dbReference>
<comment type="similarity">
    <text evidence="2">Belongs to the aminoglycoside phosphotransferase family.</text>
</comment>
<evidence type="ECO:0000313" key="19">
    <source>
        <dbReference type="Proteomes" id="UP000297907"/>
    </source>
</evidence>
<evidence type="ECO:0000256" key="4">
    <source>
        <dbReference type="ARBA" id="ARBA00011962"/>
    </source>
</evidence>
<dbReference type="AlphaFoldDB" id="A0A4R8WGD8"/>
<name>A0A4R8WGD8_9MICO</name>
<dbReference type="InterPro" id="IPR002575">
    <property type="entry name" value="Aminoglycoside_PTrfase"/>
</dbReference>
<evidence type="ECO:0000256" key="9">
    <source>
        <dbReference type="ARBA" id="ARBA00022777"/>
    </source>
</evidence>
<evidence type="ECO:0000256" key="8">
    <source>
        <dbReference type="ARBA" id="ARBA00022741"/>
    </source>
</evidence>
<dbReference type="SUPFAM" id="SSF56112">
    <property type="entry name" value="Protein kinase-like (PK-like)"/>
    <property type="match status" value="1"/>
</dbReference>
<accession>A0A4R8WGD8</accession>
<keyword evidence="10" id="KW-0067">ATP-binding</keyword>
<keyword evidence="8" id="KW-0547">Nucleotide-binding</keyword>
<keyword evidence="7 18" id="KW-0808">Transferase</keyword>
<keyword evidence="9" id="KW-0418">Kinase</keyword>